<dbReference type="InterPro" id="IPR019786">
    <property type="entry name" value="Zinc_finger_PHD-type_CS"/>
</dbReference>
<name>A0ABP0D0W7_9PEZI</name>
<feature type="compositionally biased region" description="Low complexity" evidence="4">
    <location>
        <begin position="427"/>
        <end position="458"/>
    </location>
</feature>
<feature type="compositionally biased region" description="Basic and acidic residues" evidence="4">
    <location>
        <begin position="500"/>
        <end position="521"/>
    </location>
</feature>
<dbReference type="PANTHER" id="PTHR47793">
    <property type="entry name" value="HISTONE DEACETYLASE COMPLEX SUBUNIT CTI6"/>
    <property type="match status" value="1"/>
</dbReference>
<feature type="compositionally biased region" description="Polar residues" evidence="4">
    <location>
        <begin position="43"/>
        <end position="54"/>
    </location>
</feature>
<comment type="caution">
    <text evidence="6">The sequence shown here is derived from an EMBL/GenBank/DDBJ whole genome shotgun (WGS) entry which is preliminary data.</text>
</comment>
<feature type="domain" description="Zinc finger PHD-type" evidence="5">
    <location>
        <begin position="117"/>
        <end position="193"/>
    </location>
</feature>
<feature type="compositionally biased region" description="Low complexity" evidence="4">
    <location>
        <begin position="16"/>
        <end position="30"/>
    </location>
</feature>
<feature type="region of interest" description="Disordered" evidence="4">
    <location>
        <begin position="597"/>
        <end position="636"/>
    </location>
</feature>
<dbReference type="InterPro" id="IPR011011">
    <property type="entry name" value="Znf_FYVE_PHD"/>
</dbReference>
<feature type="region of interest" description="Disordered" evidence="4">
    <location>
        <begin position="287"/>
        <end position="560"/>
    </location>
</feature>
<evidence type="ECO:0000256" key="2">
    <source>
        <dbReference type="ARBA" id="ARBA00022771"/>
    </source>
</evidence>
<evidence type="ECO:0000256" key="3">
    <source>
        <dbReference type="ARBA" id="ARBA00022833"/>
    </source>
</evidence>
<proteinExistence type="predicted"/>
<dbReference type="InterPro" id="IPR053051">
    <property type="entry name" value="HDAC_complex_subunit"/>
</dbReference>
<feature type="region of interest" description="Disordered" evidence="4">
    <location>
        <begin position="1"/>
        <end position="94"/>
    </location>
</feature>
<dbReference type="InterPro" id="IPR001965">
    <property type="entry name" value="Znf_PHD"/>
</dbReference>
<dbReference type="SMART" id="SM00249">
    <property type="entry name" value="PHD"/>
    <property type="match status" value="1"/>
</dbReference>
<reference evidence="6 7" key="1">
    <citation type="submission" date="2024-01" db="EMBL/GenBank/DDBJ databases">
        <authorList>
            <person name="Allen C."/>
            <person name="Tagirdzhanova G."/>
        </authorList>
    </citation>
    <scope>NUCLEOTIDE SEQUENCE [LARGE SCALE GENOMIC DNA]</scope>
</reference>
<feature type="compositionally biased region" description="Pro residues" evidence="4">
    <location>
        <begin position="459"/>
        <end position="476"/>
    </location>
</feature>
<dbReference type="PROSITE" id="PS01359">
    <property type="entry name" value="ZF_PHD_1"/>
    <property type="match status" value="1"/>
</dbReference>
<keyword evidence="7" id="KW-1185">Reference proteome</keyword>
<feature type="compositionally biased region" description="Basic and acidic residues" evidence="4">
    <location>
        <begin position="364"/>
        <end position="396"/>
    </location>
</feature>
<feature type="region of interest" description="Disordered" evidence="4">
    <location>
        <begin position="221"/>
        <end position="274"/>
    </location>
</feature>
<keyword evidence="1" id="KW-0479">Metal-binding</keyword>
<dbReference type="Proteomes" id="UP001642405">
    <property type="component" value="Unassembled WGS sequence"/>
</dbReference>
<keyword evidence="2" id="KW-0863">Zinc-finger</keyword>
<gene>
    <name evidence="6" type="primary">CTI6</name>
    <name evidence="6" type="ORF">SCUCBS95973_009824</name>
</gene>
<dbReference type="PANTHER" id="PTHR47793:SF1">
    <property type="entry name" value="HISTONE DEACETYLASE COMPLEX SUBUNIT CTI6"/>
    <property type="match status" value="1"/>
</dbReference>
<organism evidence="6 7">
    <name type="scientific">Sporothrix curviconia</name>
    <dbReference type="NCBI Taxonomy" id="1260050"/>
    <lineage>
        <taxon>Eukaryota</taxon>
        <taxon>Fungi</taxon>
        <taxon>Dikarya</taxon>
        <taxon>Ascomycota</taxon>
        <taxon>Pezizomycotina</taxon>
        <taxon>Sordariomycetes</taxon>
        <taxon>Sordariomycetidae</taxon>
        <taxon>Ophiostomatales</taxon>
        <taxon>Ophiostomataceae</taxon>
        <taxon>Sporothrix</taxon>
    </lineage>
</organism>
<feature type="compositionally biased region" description="Low complexity" evidence="4">
    <location>
        <begin position="406"/>
        <end position="419"/>
    </location>
</feature>
<evidence type="ECO:0000313" key="6">
    <source>
        <dbReference type="EMBL" id="CAK7237074.1"/>
    </source>
</evidence>
<evidence type="ECO:0000313" key="7">
    <source>
        <dbReference type="Proteomes" id="UP001642405"/>
    </source>
</evidence>
<feature type="compositionally biased region" description="Low complexity" evidence="4">
    <location>
        <begin position="597"/>
        <end position="623"/>
    </location>
</feature>
<accession>A0ABP0D0W7</accession>
<dbReference type="InterPro" id="IPR013083">
    <property type="entry name" value="Znf_RING/FYVE/PHD"/>
</dbReference>
<feature type="compositionally biased region" description="Basic and acidic residues" evidence="4">
    <location>
        <begin position="226"/>
        <end position="254"/>
    </location>
</feature>
<evidence type="ECO:0000256" key="1">
    <source>
        <dbReference type="ARBA" id="ARBA00022723"/>
    </source>
</evidence>
<dbReference type="Pfam" id="PF20826">
    <property type="entry name" value="PHD_5"/>
    <property type="match status" value="1"/>
</dbReference>
<dbReference type="Gene3D" id="3.30.40.10">
    <property type="entry name" value="Zinc/RING finger domain, C3HC4 (zinc finger)"/>
    <property type="match status" value="1"/>
</dbReference>
<keyword evidence="3" id="KW-0862">Zinc</keyword>
<sequence length="666" mass="71469">MAGPDPRRSSRARTNQPQSRPSSTTSSISGRIERHSKHFVKTGSPQKSTSTASLASEPPDDAAGIDDNTPPPPTRSRRATHANVIRDDDQDQSSVVVSEIEMTNDGDDIQEDDEAVRCICGFEDYPGPPAAEDIEGAAKEGYDVEAIFPAVVTDDLAGFFVQCDICKVWQHGACVGLVNDATLPEEYYCEECRKDFHKIFPGTNSHRCSIYLALNRRRSRTGSFNRNRERTPQIRDSSKDSKDEGRDIGPDGKGSRASAVSQSGKRRSTMNSRDAAYDEEQLLIAIAASKEDSHDDSTLRRPKRSRSDSEEKADSTKRQRTSSRSVSPPPDKANMADDSDDAMATRNGTSKKASRSAALARSQAQRERAEKEEKERQRAEAATKRNGRAERRRVDESDPSDEVPLSTTRAAVATRTTSAPSLATARPSTATTSGNTSATPTNAPSSSATPVPATAVPRSAPPRPSQPSPETPPPTSAPAMALSKSKGGRPTHKKKGRNQYTKERDAREELNMTRSRSRDVPENGQSKSGSGNGSGAHGKDSGHSKSGSRAKGSANSRISLTEMRRRVSAMSDFIGKTQIDIASGEYLASTVATPDGAKAAGSGNGATTNSSSTATTPSSTSAPQLGGANGDSSDLATEKDFKRLGLMEMMDTLTRNIIKWQNQYGN</sequence>
<dbReference type="EMBL" id="CAWUHB010000134">
    <property type="protein sequence ID" value="CAK7237074.1"/>
    <property type="molecule type" value="Genomic_DNA"/>
</dbReference>
<dbReference type="SUPFAM" id="SSF57903">
    <property type="entry name" value="FYVE/PHD zinc finger"/>
    <property type="match status" value="1"/>
</dbReference>
<evidence type="ECO:0000259" key="5">
    <source>
        <dbReference type="SMART" id="SM00249"/>
    </source>
</evidence>
<feature type="compositionally biased region" description="Basic and acidic residues" evidence="4">
    <location>
        <begin position="289"/>
        <end position="317"/>
    </location>
</feature>
<protein>
    <submittedName>
        <fullName evidence="6">Histone deacetylase complex subunit</fullName>
    </submittedName>
</protein>
<feature type="compositionally biased region" description="Basic residues" evidence="4">
    <location>
        <begin position="486"/>
        <end position="497"/>
    </location>
</feature>
<evidence type="ECO:0000256" key="4">
    <source>
        <dbReference type="SAM" id="MobiDB-lite"/>
    </source>
</evidence>